<evidence type="ECO:0000313" key="5">
    <source>
        <dbReference type="RGD" id="1305604"/>
    </source>
</evidence>
<dbReference type="eggNOG" id="ENOG502SNA5">
    <property type="taxonomic scope" value="Eukaryota"/>
</dbReference>
<dbReference type="Proteomes" id="UP000002494">
    <property type="component" value="Chromosome 5"/>
</dbReference>
<dbReference type="Bgee" id="ENSRNOG00000008560">
    <property type="expression patterns" value="Expressed in testis and 18 other cell types or tissues"/>
</dbReference>
<gene>
    <name evidence="3 5" type="primary">Ccdc30</name>
</gene>
<feature type="compositionally biased region" description="Basic and acidic residues" evidence="2">
    <location>
        <begin position="768"/>
        <end position="780"/>
    </location>
</feature>
<protein>
    <submittedName>
        <fullName evidence="3">Coiled-coil domain containing 30</fullName>
    </submittedName>
</protein>
<keyword evidence="1" id="KW-0175">Coiled coil</keyword>
<feature type="coiled-coil region" evidence="1">
    <location>
        <begin position="103"/>
        <end position="162"/>
    </location>
</feature>
<feature type="region of interest" description="Disordered" evidence="2">
    <location>
        <begin position="39"/>
        <end position="64"/>
    </location>
</feature>
<feature type="compositionally biased region" description="Basic and acidic residues" evidence="2">
    <location>
        <begin position="228"/>
        <end position="240"/>
    </location>
</feature>
<dbReference type="STRING" id="10116.ENSRNOP00000011325"/>
<dbReference type="AlphaFoldDB" id="D4A7I7"/>
<name>D4A7I7_RAT</name>
<feature type="region of interest" description="Disordered" evidence="2">
    <location>
        <begin position="227"/>
        <end position="261"/>
    </location>
</feature>
<feature type="compositionally biased region" description="Basic and acidic residues" evidence="2">
    <location>
        <begin position="53"/>
        <end position="64"/>
    </location>
</feature>
<dbReference type="OMA" id="ENHFRLM"/>
<dbReference type="GeneTree" id="ENSGT00390000007816"/>
<evidence type="ECO:0000256" key="2">
    <source>
        <dbReference type="SAM" id="MobiDB-lite"/>
    </source>
</evidence>
<reference evidence="3" key="2">
    <citation type="submission" date="2025-08" db="UniProtKB">
        <authorList>
            <consortium name="Ensembl"/>
        </authorList>
    </citation>
    <scope>IDENTIFICATION</scope>
    <source>
        <strain evidence="3">Brown Norway</strain>
    </source>
</reference>
<dbReference type="VEuPathDB" id="HostDB:ENSRNOG00000008560"/>
<dbReference type="InterPro" id="IPR052825">
    <property type="entry name" value="CCD-Prefoldin_beta-like"/>
</dbReference>
<feature type="coiled-coil region" evidence="1">
    <location>
        <begin position="578"/>
        <end position="605"/>
    </location>
</feature>
<evidence type="ECO:0000256" key="1">
    <source>
        <dbReference type="SAM" id="Coils"/>
    </source>
</evidence>
<dbReference type="Ensembl" id="ENSRNOT00000011325.9">
    <property type="protein sequence ID" value="ENSRNOP00000011325.8"/>
    <property type="gene ID" value="ENSRNOG00000008560.9"/>
</dbReference>
<keyword evidence="4" id="KW-1185">Reference proteome</keyword>
<evidence type="ECO:0000313" key="4">
    <source>
        <dbReference type="Proteomes" id="UP000002494"/>
    </source>
</evidence>
<feature type="coiled-coil region" evidence="1">
    <location>
        <begin position="309"/>
        <end position="364"/>
    </location>
</feature>
<dbReference type="InParanoid" id="D4A7I7"/>
<feature type="region of interest" description="Disordered" evidence="2">
    <location>
        <begin position="739"/>
        <end position="780"/>
    </location>
</feature>
<dbReference type="CTD" id="728621"/>
<feature type="coiled-coil region" evidence="1">
    <location>
        <begin position="403"/>
        <end position="548"/>
    </location>
</feature>
<dbReference type="InterPro" id="IPR031476">
    <property type="entry name" value="DUF4686"/>
</dbReference>
<organism evidence="3 4">
    <name type="scientific">Rattus norvegicus</name>
    <name type="common">Rat</name>
    <dbReference type="NCBI Taxonomy" id="10116"/>
    <lineage>
        <taxon>Eukaryota</taxon>
        <taxon>Metazoa</taxon>
        <taxon>Chordata</taxon>
        <taxon>Craniata</taxon>
        <taxon>Vertebrata</taxon>
        <taxon>Euteleostomi</taxon>
        <taxon>Mammalia</taxon>
        <taxon>Eutheria</taxon>
        <taxon>Euarchontoglires</taxon>
        <taxon>Glires</taxon>
        <taxon>Rodentia</taxon>
        <taxon>Myomorpha</taxon>
        <taxon>Muroidea</taxon>
        <taxon>Muridae</taxon>
        <taxon>Murinae</taxon>
        <taxon>Rattus</taxon>
    </lineage>
</organism>
<dbReference type="PANTHER" id="PTHR34479:SF1">
    <property type="entry name" value="COILED-COIL DOMAIN-CONTAINING PROTEIN 30"/>
    <property type="match status" value="1"/>
</dbReference>
<accession>D4A7I7</accession>
<feature type="region of interest" description="Disordered" evidence="2">
    <location>
        <begin position="1"/>
        <end position="24"/>
    </location>
</feature>
<dbReference type="PANTHER" id="PTHR34479">
    <property type="entry name" value="COILED-COIL DOMAIN-CONTAINING PROTEIN 30"/>
    <property type="match status" value="1"/>
</dbReference>
<evidence type="ECO:0000313" key="3">
    <source>
        <dbReference type="Ensembl" id="ENSRNOP00000011325.8"/>
    </source>
</evidence>
<dbReference type="AGR" id="RGD:1305604"/>
<reference evidence="3" key="3">
    <citation type="submission" date="2025-09" db="UniProtKB">
        <authorList>
            <consortium name="Ensembl"/>
        </authorList>
    </citation>
    <scope>IDENTIFICATION</scope>
    <source>
        <strain evidence="3">Brown Norway</strain>
    </source>
</reference>
<reference evidence="3" key="1">
    <citation type="submission" date="2024-01" db="EMBL/GenBank/DDBJ databases">
        <title>GRCr8: a new rat reference genome assembly contstructed from accurate long reads and long range scaffolding.</title>
        <authorList>
            <person name="Doris P.A."/>
            <person name="Kalbfleisch T."/>
            <person name="Li K."/>
            <person name="Howe K."/>
            <person name="Wood J."/>
        </authorList>
    </citation>
    <scope>NUCLEOTIDE SEQUENCE [LARGE SCALE GENOMIC DNA]</scope>
    <source>
        <strain evidence="3">Brown Norway</strain>
    </source>
</reference>
<dbReference type="Pfam" id="PF15742">
    <property type="entry name" value="DUF4686"/>
    <property type="match status" value="1"/>
</dbReference>
<sequence length="780" mass="89915">MCQEGLSRLALSSPRKQTACSLGERRTLTEALEPVDCTLEYGRHPSSSLQKEFPQHQGDDQNKDAVPQDRLLREVACRAQKLEALLEEIHRGAQEPREEEREQRKLGDALENARLEIEKLKDNLTKLKESGTTDLQKAKEHNQRLDEEILALRNRVRSLDSEKKVLGEMVLKFSQELELLKHCSIGDKTANVMTSENVCEDLVSKGPLLEVKDVSPSEDRQALCSELGESKQEKMPEESVKAATLPREGQESQQMRGHDQPLAVEPKEVGRLEEEGSLQSQSCGDSSDDCSTKYLTSGEKASYQHQGELRELRQNLHRLQILSNSAEKELRYERGRSLDLKQHNSLLQEENLKIKIELKQAQEKLLDNARMHSSLMAEWKLCQQKVKELELEGLRQTQSIKSQQGLQEKLAREKSKTAEAQEKILDLQQKLDHARQVCLSDVCILRRKQLEEEIKEAKSTEARLKQQCQEEQQRRILLDQDVNELQRQVRTLQDKESQQEAANSQQQETLRKQLEIERRKCEEYVKSNQELSEKLASLQQEKEALWHEHGQFLEQLGDHVRNYKDKHHCHKAKLQKVKDRLTLELEIRNKRIKELEDDTGKLQQKIEMEKVFQGQIMTQNDILLLEKRKLLEQVTNQEELICSNKSTISAFQSKTFLLDKENQQLQENCLRLMQQISLLEQIIRSIQIRREEETVITDNAAFEILKKILPLQNSSFSGTGLVLPAKNPKEETELLKSEGATVMAKSPEPPSQSQDSENGYINVTSLKETYHTQGDRKPKL</sequence>
<dbReference type="PeptideAtlas" id="D4A7I7"/>
<dbReference type="HOGENOM" id="CLU_035106_0_0_1"/>
<proteinExistence type="predicted"/>
<dbReference type="RGD" id="1305604">
    <property type="gene designation" value="Ccdc30"/>
</dbReference>
<dbReference type="UCSC" id="RGD:1305604">
    <property type="organism name" value="rat"/>
</dbReference>